<dbReference type="SUPFAM" id="SSF56601">
    <property type="entry name" value="beta-lactamase/transpeptidase-like"/>
    <property type="match status" value="1"/>
</dbReference>
<proteinExistence type="inferred from homology"/>
<evidence type="ECO:0000256" key="7">
    <source>
        <dbReference type="RuleBase" id="RU004016"/>
    </source>
</evidence>
<evidence type="ECO:0000256" key="2">
    <source>
        <dbReference type="ARBA" id="ARBA00022729"/>
    </source>
</evidence>
<dbReference type="InterPro" id="IPR012338">
    <property type="entry name" value="Beta-lactam/transpept-like"/>
</dbReference>
<comment type="similarity">
    <text evidence="1 7">Belongs to the peptidase S11 family.</text>
</comment>
<reference evidence="9 10" key="1">
    <citation type="submission" date="2016-04" db="EMBL/GenBank/DDBJ databases">
        <title>Comparative Genomics and Epigenetics of Sporosarcina ureae.</title>
        <authorList>
            <person name="Oliver A.S."/>
            <person name="Cooper K.K."/>
        </authorList>
    </citation>
    <scope>NUCLEOTIDE SEQUENCE [LARGE SCALE GENOMIC DNA]</scope>
    <source>
        <strain evidence="9 10">S204</strain>
    </source>
</reference>
<dbReference type="InterPro" id="IPR018044">
    <property type="entry name" value="Peptidase_S11"/>
</dbReference>
<name>A0ABN4YJD0_SPOUR</name>
<keyword evidence="3" id="KW-0378">Hydrolase</keyword>
<evidence type="ECO:0000256" key="1">
    <source>
        <dbReference type="ARBA" id="ARBA00007164"/>
    </source>
</evidence>
<dbReference type="Gene3D" id="3.40.710.10">
    <property type="entry name" value="DD-peptidase/beta-lactamase superfamily"/>
    <property type="match status" value="1"/>
</dbReference>
<keyword evidence="4" id="KW-0133">Cell shape</keyword>
<evidence type="ECO:0000256" key="4">
    <source>
        <dbReference type="ARBA" id="ARBA00022960"/>
    </source>
</evidence>
<dbReference type="PANTHER" id="PTHR21581">
    <property type="entry name" value="D-ALANYL-D-ALANINE CARBOXYPEPTIDASE"/>
    <property type="match status" value="1"/>
</dbReference>
<organism evidence="9 10">
    <name type="scientific">Sporosarcina ureae</name>
    <dbReference type="NCBI Taxonomy" id="1571"/>
    <lineage>
        <taxon>Bacteria</taxon>
        <taxon>Bacillati</taxon>
        <taxon>Bacillota</taxon>
        <taxon>Bacilli</taxon>
        <taxon>Bacillales</taxon>
        <taxon>Caryophanaceae</taxon>
        <taxon>Sporosarcina</taxon>
    </lineage>
</organism>
<sequence length="294" mass="32473">MKKLLLILLICLGIYAVVTQWNDVQLVDENWSASSKAMILYNAHTGEVLYEENSKKSLPIASMTKLMTQYIVLNTIKNGTISWETTYQPSPTVLDMAQFASAAKLGMKANESYTVRELFTAMTVISANDAALALAEIVAGTEDEFVAIMNEQARAFKLKKTVFYNPHGLDGNYLGRGDDQNNLASAHDMAIIADRLIATHPEVLEFASMTHFMSNEGMKMWNTNLLLPGMRMQMDGIDGLKTGYTDAAGSCFTGSGVFNGERVISVLIGVEEVEGNSSDPRFHVTREMVERFVK</sequence>
<dbReference type="Pfam" id="PF00768">
    <property type="entry name" value="Peptidase_S11"/>
    <property type="match status" value="1"/>
</dbReference>
<accession>A0ABN4YJD0</accession>
<dbReference type="InterPro" id="IPR001967">
    <property type="entry name" value="Peptidase_S11_N"/>
</dbReference>
<dbReference type="PRINTS" id="PR00725">
    <property type="entry name" value="DADACBPTASE1"/>
</dbReference>
<keyword evidence="10" id="KW-1185">Reference proteome</keyword>
<dbReference type="RefSeq" id="WP_051210522.1">
    <property type="nucleotide sequence ID" value="NZ_CP015108.1"/>
</dbReference>
<keyword evidence="2" id="KW-0732">Signal</keyword>
<evidence type="ECO:0000259" key="8">
    <source>
        <dbReference type="Pfam" id="PF00768"/>
    </source>
</evidence>
<keyword evidence="6" id="KW-0961">Cell wall biogenesis/degradation</keyword>
<evidence type="ECO:0000256" key="6">
    <source>
        <dbReference type="ARBA" id="ARBA00023316"/>
    </source>
</evidence>
<evidence type="ECO:0000313" key="9">
    <source>
        <dbReference type="EMBL" id="ARF12907.1"/>
    </source>
</evidence>
<evidence type="ECO:0000313" key="10">
    <source>
        <dbReference type="Proteomes" id="UP000192486"/>
    </source>
</evidence>
<evidence type="ECO:0000256" key="5">
    <source>
        <dbReference type="ARBA" id="ARBA00022984"/>
    </source>
</evidence>
<dbReference type="Proteomes" id="UP000192486">
    <property type="component" value="Chromosome"/>
</dbReference>
<dbReference type="PANTHER" id="PTHR21581:SF11">
    <property type="entry name" value="D-ALANYL-D-ALANINE CARBOXYPEPTIDASE DACA"/>
    <property type="match status" value="1"/>
</dbReference>
<gene>
    <name evidence="9" type="ORF">SporoS204_01180</name>
</gene>
<feature type="domain" description="Peptidase S11 D-alanyl-D-alanine carboxypeptidase A N-terminal" evidence="8">
    <location>
        <begin position="32"/>
        <end position="270"/>
    </location>
</feature>
<keyword evidence="5" id="KW-0573">Peptidoglycan synthesis</keyword>
<dbReference type="EMBL" id="CP015108">
    <property type="protein sequence ID" value="ARF12907.1"/>
    <property type="molecule type" value="Genomic_DNA"/>
</dbReference>
<evidence type="ECO:0000256" key="3">
    <source>
        <dbReference type="ARBA" id="ARBA00022801"/>
    </source>
</evidence>
<protein>
    <recommendedName>
        <fullName evidence="8">Peptidase S11 D-alanyl-D-alanine carboxypeptidase A N-terminal domain-containing protein</fullName>
    </recommendedName>
</protein>